<reference evidence="3" key="1">
    <citation type="journal article" date="2012" name="Nat. Biotechnol.">
        <title>Reference genome sequence of the model plant Setaria.</title>
        <authorList>
            <person name="Bennetzen J.L."/>
            <person name="Schmutz J."/>
            <person name="Wang H."/>
            <person name="Percifield R."/>
            <person name="Hawkins J."/>
            <person name="Pontaroli A.C."/>
            <person name="Estep M."/>
            <person name="Feng L."/>
            <person name="Vaughn J.N."/>
            <person name="Grimwood J."/>
            <person name="Jenkins J."/>
            <person name="Barry K."/>
            <person name="Lindquist E."/>
            <person name="Hellsten U."/>
            <person name="Deshpande S."/>
            <person name="Wang X."/>
            <person name="Wu X."/>
            <person name="Mitros T."/>
            <person name="Triplett J."/>
            <person name="Yang X."/>
            <person name="Ye C.Y."/>
            <person name="Mauro-Herrera M."/>
            <person name="Wang L."/>
            <person name="Li P."/>
            <person name="Sharma M."/>
            <person name="Sharma R."/>
            <person name="Ronald P.C."/>
            <person name="Panaud O."/>
            <person name="Kellogg E.A."/>
            <person name="Brutnell T.P."/>
            <person name="Doust A.N."/>
            <person name="Tuskan G.A."/>
            <person name="Rokhsar D."/>
            <person name="Devos K.M."/>
        </authorList>
    </citation>
    <scope>NUCLEOTIDE SEQUENCE [LARGE SCALE GENOMIC DNA]</scope>
    <source>
        <strain evidence="3">cv. Yugu1</strain>
    </source>
</reference>
<evidence type="ECO:0000313" key="2">
    <source>
        <dbReference type="EnsemblPlants" id="KQL01991"/>
    </source>
</evidence>
<dbReference type="Proteomes" id="UP000004995">
    <property type="component" value="Unassembled WGS sequence"/>
</dbReference>
<dbReference type="AlphaFoldDB" id="K3YNN7"/>
<dbReference type="InParanoid" id="K3YNN7"/>
<dbReference type="Gramene" id="KQL01991">
    <property type="protein sequence ID" value="KQL01991"/>
    <property type="gene ID" value="SETIT_015879mg"/>
</dbReference>
<keyword evidence="3" id="KW-1185">Reference proteome</keyword>
<reference evidence="2" key="2">
    <citation type="submission" date="2018-08" db="UniProtKB">
        <authorList>
            <consortium name="EnsemblPlants"/>
        </authorList>
    </citation>
    <scope>IDENTIFICATION</scope>
    <source>
        <strain evidence="2">Yugu1</strain>
    </source>
</reference>
<dbReference type="EnsemblPlants" id="KQL01991">
    <property type="protein sequence ID" value="KQL01991"/>
    <property type="gene ID" value="SETIT_015879mg"/>
</dbReference>
<name>K3YNN7_SETIT</name>
<evidence type="ECO:0000256" key="1">
    <source>
        <dbReference type="SAM" id="MobiDB-lite"/>
    </source>
</evidence>
<sequence length="72" mass="7670">MEDPARAPKLARTRAPEPAHTGAPVLARTRGPEPAPTLAAAMASEQLACGVPRLYCSTVYTHIHSYVCAKKN</sequence>
<dbReference type="HOGENOM" id="CLU_2727033_0_0_1"/>
<accession>K3YNN7</accession>
<dbReference type="EMBL" id="AGNK02003892">
    <property type="status" value="NOT_ANNOTATED_CDS"/>
    <property type="molecule type" value="Genomic_DNA"/>
</dbReference>
<proteinExistence type="predicted"/>
<evidence type="ECO:0000313" key="3">
    <source>
        <dbReference type="Proteomes" id="UP000004995"/>
    </source>
</evidence>
<protein>
    <submittedName>
        <fullName evidence="2">Uncharacterized protein</fullName>
    </submittedName>
</protein>
<organism evidence="2 3">
    <name type="scientific">Setaria italica</name>
    <name type="common">Foxtail millet</name>
    <name type="synonym">Panicum italicum</name>
    <dbReference type="NCBI Taxonomy" id="4555"/>
    <lineage>
        <taxon>Eukaryota</taxon>
        <taxon>Viridiplantae</taxon>
        <taxon>Streptophyta</taxon>
        <taxon>Embryophyta</taxon>
        <taxon>Tracheophyta</taxon>
        <taxon>Spermatophyta</taxon>
        <taxon>Magnoliopsida</taxon>
        <taxon>Liliopsida</taxon>
        <taxon>Poales</taxon>
        <taxon>Poaceae</taxon>
        <taxon>PACMAD clade</taxon>
        <taxon>Panicoideae</taxon>
        <taxon>Panicodae</taxon>
        <taxon>Paniceae</taxon>
        <taxon>Cenchrinae</taxon>
        <taxon>Setaria</taxon>
    </lineage>
</organism>
<feature type="region of interest" description="Disordered" evidence="1">
    <location>
        <begin position="1"/>
        <end position="33"/>
    </location>
</feature>